<dbReference type="PANTHER" id="PTHR45528:SF1">
    <property type="entry name" value="SENSOR HISTIDINE KINASE CPXA"/>
    <property type="match status" value="1"/>
</dbReference>
<dbReference type="AlphaFoldDB" id="A0A7I8DLN9"/>
<dbReference type="CDD" id="cd00082">
    <property type="entry name" value="HisKA"/>
    <property type="match status" value="1"/>
</dbReference>
<comment type="subcellular location">
    <subcellularLocation>
        <location evidence="2">Cell membrane</location>
        <topology evidence="2">Multi-pass membrane protein</topology>
    </subcellularLocation>
</comment>
<dbReference type="EC" id="2.7.13.3" evidence="3"/>
<feature type="transmembrane region" description="Helical" evidence="14">
    <location>
        <begin position="282"/>
        <end position="303"/>
    </location>
</feature>
<dbReference type="Proteomes" id="UP000515703">
    <property type="component" value="Chromosome"/>
</dbReference>
<feature type="transmembrane region" description="Helical" evidence="14">
    <location>
        <begin position="368"/>
        <end position="388"/>
    </location>
</feature>
<dbReference type="InterPro" id="IPR050398">
    <property type="entry name" value="HssS/ArlS-like"/>
</dbReference>
<evidence type="ECO:0000313" key="17">
    <source>
        <dbReference type="Proteomes" id="UP000515703"/>
    </source>
</evidence>
<dbReference type="PROSITE" id="PS50109">
    <property type="entry name" value="HIS_KIN"/>
    <property type="match status" value="1"/>
</dbReference>
<keyword evidence="6" id="KW-0808">Transferase</keyword>
<sequence>MLDTRLKNNSDRKGLGLFVSVLLLALLATAVLFFYKPIVQNAKGFLEISQTNREKDMENLKESEESNFLECLFQGNYILKWDLERQKSNKKFGSSDVYLNNIDSIANLNDENDENTDDDYDNFKNDFASLMDDWYYQFYYGTLSKFQLEYYIKDNTTDTHLTNTGSDLSAFLSEGEKAENMKKQYYFYAVLQFDKDGNLNIPYFHGVSKSSKDTFLSLNLTEEMVNRSWNNAAWYASRVKKLSDMTVVYAVKSESFLQNDYQQQMGYLSSQMINDAYSRAGAGYLYVISIILVLLLGFILPAIKPLGVGKGIEAKIPLEIWAIGAALTVSFYDEVLLDLIRETVKGDLFTLNGNHIFTEGMSRVVVNIFNVFIWFLIFLCWFAAALSIRELFIKKPAKYLKENTISIRFLFWIGRSLKKGWFYVSSFDMSKKDNKKILLLLGGNMIVMIILCSMWEAGVIGAIIYTGILFYFVNKYKNKITSGYNTITEAAGKLSEGNLEVTIGNAGIFNPLKEQLMRVQQGFRKAVLEETKSQKMKAELITNVSHDLKTPLTAIITYVDLLKNENLSEEQRASYVETLDRKALRLKILIEDLFEMSKAASNTISMNPVELDIAALLKQLQFELSDRVAGAGLDFRVRIPDDKVIAWLDSDKTYRIFENLLINMCKYALQGSRAYLDMEVKGNEVNITVRNISQEELDFTGDEIVERFVRGDKARNSEGSGLGLAIAKSFTELQGGTFQVITDGDLFKVVVTFHLL</sequence>
<dbReference type="SMART" id="SM00388">
    <property type="entry name" value="HisKA"/>
    <property type="match status" value="1"/>
</dbReference>
<keyword evidence="7 14" id="KW-0812">Transmembrane</keyword>
<keyword evidence="8" id="KW-0547">Nucleotide-binding</keyword>
<feature type="transmembrane region" description="Helical" evidence="14">
    <location>
        <begin position="15"/>
        <end position="35"/>
    </location>
</feature>
<dbReference type="SMART" id="SM00387">
    <property type="entry name" value="HATPase_c"/>
    <property type="match status" value="1"/>
</dbReference>
<dbReference type="InterPro" id="IPR036097">
    <property type="entry name" value="HisK_dim/P_sf"/>
</dbReference>
<evidence type="ECO:0000256" key="9">
    <source>
        <dbReference type="ARBA" id="ARBA00022777"/>
    </source>
</evidence>
<feature type="transmembrane region" description="Helical" evidence="14">
    <location>
        <begin position="439"/>
        <end position="472"/>
    </location>
</feature>
<organism evidence="16 17">
    <name type="scientific">Anaerocolumna chitinilytica</name>
    <dbReference type="NCBI Taxonomy" id="1727145"/>
    <lineage>
        <taxon>Bacteria</taxon>
        <taxon>Bacillati</taxon>
        <taxon>Bacillota</taxon>
        <taxon>Clostridia</taxon>
        <taxon>Lachnospirales</taxon>
        <taxon>Lachnospiraceae</taxon>
        <taxon>Anaerocolumna</taxon>
    </lineage>
</organism>
<dbReference type="Pfam" id="PF02518">
    <property type="entry name" value="HATPase_c"/>
    <property type="match status" value="1"/>
</dbReference>
<accession>A0A7I8DLN9</accession>
<keyword evidence="12" id="KW-0902">Two-component regulatory system</keyword>
<dbReference type="InterPro" id="IPR005467">
    <property type="entry name" value="His_kinase_dom"/>
</dbReference>
<evidence type="ECO:0000256" key="6">
    <source>
        <dbReference type="ARBA" id="ARBA00022679"/>
    </source>
</evidence>
<keyword evidence="17" id="KW-1185">Reference proteome</keyword>
<dbReference type="InterPro" id="IPR036890">
    <property type="entry name" value="HATPase_C_sf"/>
</dbReference>
<keyword evidence="5" id="KW-0597">Phosphoprotein</keyword>
<keyword evidence="4" id="KW-1003">Cell membrane</keyword>
<name>A0A7I8DLN9_9FIRM</name>
<reference evidence="16 17" key="2">
    <citation type="submission" date="2020-08" db="EMBL/GenBank/DDBJ databases">
        <authorList>
            <person name="Ueki A."/>
            <person name="Tonouchi A."/>
        </authorList>
    </citation>
    <scope>NUCLEOTIDE SEQUENCE [LARGE SCALE GENOMIC DNA]</scope>
    <source>
        <strain evidence="16 17">CTTW</strain>
    </source>
</reference>
<dbReference type="KEGG" id="acht:bsdcttw_23400"/>
<dbReference type="EMBL" id="AP023368">
    <property type="protein sequence ID" value="BCJ99299.1"/>
    <property type="molecule type" value="Genomic_DNA"/>
</dbReference>
<keyword evidence="11 14" id="KW-1133">Transmembrane helix</keyword>
<evidence type="ECO:0000313" key="16">
    <source>
        <dbReference type="EMBL" id="BCJ99299.1"/>
    </source>
</evidence>
<evidence type="ECO:0000256" key="2">
    <source>
        <dbReference type="ARBA" id="ARBA00004651"/>
    </source>
</evidence>
<dbReference type="GO" id="GO:0005886">
    <property type="term" value="C:plasma membrane"/>
    <property type="evidence" value="ECO:0007669"/>
    <property type="project" value="UniProtKB-SubCell"/>
</dbReference>
<keyword evidence="9 16" id="KW-0418">Kinase</keyword>
<reference evidence="16 17" key="1">
    <citation type="submission" date="2020-08" db="EMBL/GenBank/DDBJ databases">
        <title>Draft genome sequencing of an Anaerocolumna strain isolated from anoxic soil subjected to BSD treatment.</title>
        <authorList>
            <person name="Uek A."/>
            <person name="Tonouchi A."/>
        </authorList>
    </citation>
    <scope>NUCLEOTIDE SEQUENCE [LARGE SCALE GENOMIC DNA]</scope>
    <source>
        <strain evidence="16 17">CTTW</strain>
    </source>
</reference>
<dbReference type="Pfam" id="PF00512">
    <property type="entry name" value="HisKA"/>
    <property type="match status" value="1"/>
</dbReference>
<dbReference type="GO" id="GO:0000155">
    <property type="term" value="F:phosphorelay sensor kinase activity"/>
    <property type="evidence" value="ECO:0007669"/>
    <property type="project" value="InterPro"/>
</dbReference>
<evidence type="ECO:0000256" key="7">
    <source>
        <dbReference type="ARBA" id="ARBA00022692"/>
    </source>
</evidence>
<dbReference type="InterPro" id="IPR003594">
    <property type="entry name" value="HATPase_dom"/>
</dbReference>
<evidence type="ECO:0000256" key="4">
    <source>
        <dbReference type="ARBA" id="ARBA00022475"/>
    </source>
</evidence>
<evidence type="ECO:0000256" key="13">
    <source>
        <dbReference type="ARBA" id="ARBA00023136"/>
    </source>
</evidence>
<evidence type="ECO:0000256" key="5">
    <source>
        <dbReference type="ARBA" id="ARBA00022553"/>
    </source>
</evidence>
<dbReference type="GO" id="GO:0005524">
    <property type="term" value="F:ATP binding"/>
    <property type="evidence" value="ECO:0007669"/>
    <property type="project" value="UniProtKB-KW"/>
</dbReference>
<gene>
    <name evidence="16" type="ORF">bsdcttw_23400</name>
</gene>
<keyword evidence="10" id="KW-0067">ATP-binding</keyword>
<feature type="domain" description="Histidine kinase" evidence="15">
    <location>
        <begin position="543"/>
        <end position="756"/>
    </location>
</feature>
<evidence type="ECO:0000256" key="11">
    <source>
        <dbReference type="ARBA" id="ARBA00022989"/>
    </source>
</evidence>
<evidence type="ECO:0000256" key="8">
    <source>
        <dbReference type="ARBA" id="ARBA00022741"/>
    </source>
</evidence>
<evidence type="ECO:0000259" key="15">
    <source>
        <dbReference type="PROSITE" id="PS50109"/>
    </source>
</evidence>
<evidence type="ECO:0000256" key="1">
    <source>
        <dbReference type="ARBA" id="ARBA00000085"/>
    </source>
</evidence>
<dbReference type="InterPro" id="IPR003661">
    <property type="entry name" value="HisK_dim/P_dom"/>
</dbReference>
<comment type="catalytic activity">
    <reaction evidence="1">
        <text>ATP + protein L-histidine = ADP + protein N-phospho-L-histidine.</text>
        <dbReference type="EC" id="2.7.13.3"/>
    </reaction>
</comment>
<dbReference type="Gene3D" id="1.10.287.130">
    <property type="match status" value="1"/>
</dbReference>
<evidence type="ECO:0000256" key="3">
    <source>
        <dbReference type="ARBA" id="ARBA00012438"/>
    </source>
</evidence>
<protein>
    <recommendedName>
        <fullName evidence="3">histidine kinase</fullName>
        <ecNumber evidence="3">2.7.13.3</ecNumber>
    </recommendedName>
</protein>
<evidence type="ECO:0000256" key="14">
    <source>
        <dbReference type="SAM" id="Phobius"/>
    </source>
</evidence>
<keyword evidence="13 14" id="KW-0472">Membrane</keyword>
<dbReference type="SUPFAM" id="SSF47384">
    <property type="entry name" value="Homodimeric domain of signal transducing histidine kinase"/>
    <property type="match status" value="1"/>
</dbReference>
<dbReference type="SUPFAM" id="SSF55874">
    <property type="entry name" value="ATPase domain of HSP90 chaperone/DNA topoisomerase II/histidine kinase"/>
    <property type="match status" value="1"/>
</dbReference>
<evidence type="ECO:0000256" key="10">
    <source>
        <dbReference type="ARBA" id="ARBA00022840"/>
    </source>
</evidence>
<dbReference type="Gene3D" id="3.30.565.10">
    <property type="entry name" value="Histidine kinase-like ATPase, C-terminal domain"/>
    <property type="match status" value="1"/>
</dbReference>
<proteinExistence type="predicted"/>
<dbReference type="PANTHER" id="PTHR45528">
    <property type="entry name" value="SENSOR HISTIDINE KINASE CPXA"/>
    <property type="match status" value="1"/>
</dbReference>
<evidence type="ECO:0000256" key="12">
    <source>
        <dbReference type="ARBA" id="ARBA00023012"/>
    </source>
</evidence>